<evidence type="ECO:0000256" key="2">
    <source>
        <dbReference type="ARBA" id="ARBA00022679"/>
    </source>
</evidence>
<feature type="region of interest" description="Disordered" evidence="7">
    <location>
        <begin position="402"/>
        <end position="421"/>
    </location>
</feature>
<dbReference type="FunFam" id="1.10.510.10:FF:000377">
    <property type="entry name" value="Checkpoint protein kinase"/>
    <property type="match status" value="1"/>
</dbReference>
<protein>
    <submittedName>
        <fullName evidence="9">Kinase-like protein</fullName>
    </submittedName>
</protein>
<dbReference type="EMBL" id="ML996585">
    <property type="protein sequence ID" value="KAF2753234.1"/>
    <property type="molecule type" value="Genomic_DNA"/>
</dbReference>
<name>A0A6A6VU22_9PEZI</name>
<dbReference type="Gene3D" id="1.10.510.10">
    <property type="entry name" value="Transferase(Phosphotransferase) domain 1"/>
    <property type="match status" value="1"/>
</dbReference>
<dbReference type="SMART" id="SM00220">
    <property type="entry name" value="S_TKc"/>
    <property type="match status" value="1"/>
</dbReference>
<feature type="binding site" evidence="6">
    <location>
        <position position="261"/>
    </location>
    <ligand>
        <name>ATP</name>
        <dbReference type="ChEBI" id="CHEBI:30616"/>
    </ligand>
</feature>
<keyword evidence="10" id="KW-1185">Reference proteome</keyword>
<proteinExistence type="predicted"/>
<dbReference type="AlphaFoldDB" id="A0A6A6VU22"/>
<feature type="compositionally biased region" description="Basic and acidic residues" evidence="7">
    <location>
        <begin position="168"/>
        <end position="181"/>
    </location>
</feature>
<dbReference type="GO" id="GO:0007094">
    <property type="term" value="P:mitotic spindle assembly checkpoint signaling"/>
    <property type="evidence" value="ECO:0007669"/>
    <property type="project" value="TreeGrafter"/>
</dbReference>
<dbReference type="GeneID" id="54483224"/>
<evidence type="ECO:0000256" key="7">
    <source>
        <dbReference type="SAM" id="MobiDB-lite"/>
    </source>
</evidence>
<dbReference type="InterPro" id="IPR027084">
    <property type="entry name" value="Mps1_cat"/>
</dbReference>
<dbReference type="FunFam" id="3.30.200.20:FF:000131">
    <property type="entry name" value="Dual specificity protein kinase TTK"/>
    <property type="match status" value="1"/>
</dbReference>
<feature type="compositionally biased region" description="Basic and acidic residues" evidence="7">
    <location>
        <begin position="85"/>
        <end position="97"/>
    </location>
</feature>
<accession>A0A6A6VU22</accession>
<dbReference type="PROSITE" id="PS00108">
    <property type="entry name" value="PROTEIN_KINASE_ST"/>
    <property type="match status" value="1"/>
</dbReference>
<evidence type="ECO:0000256" key="3">
    <source>
        <dbReference type="ARBA" id="ARBA00022741"/>
    </source>
</evidence>
<keyword evidence="3 6" id="KW-0547">Nucleotide-binding</keyword>
<dbReference type="PROSITE" id="PS00107">
    <property type="entry name" value="PROTEIN_KINASE_ATP"/>
    <property type="match status" value="1"/>
</dbReference>
<dbReference type="RefSeq" id="XP_033595685.1">
    <property type="nucleotide sequence ID" value="XM_033742170.1"/>
</dbReference>
<gene>
    <name evidence="9" type="ORF">EJ05DRAFT_445254</name>
</gene>
<dbReference type="InterPro" id="IPR000719">
    <property type="entry name" value="Prot_kinase_dom"/>
</dbReference>
<dbReference type="GO" id="GO:0034501">
    <property type="term" value="P:protein localization to kinetochore"/>
    <property type="evidence" value="ECO:0007669"/>
    <property type="project" value="TreeGrafter"/>
</dbReference>
<dbReference type="Proteomes" id="UP000799437">
    <property type="component" value="Unassembled WGS sequence"/>
</dbReference>
<evidence type="ECO:0000313" key="10">
    <source>
        <dbReference type="Proteomes" id="UP000799437"/>
    </source>
</evidence>
<keyword evidence="2" id="KW-0808">Transferase</keyword>
<evidence type="ECO:0000256" key="4">
    <source>
        <dbReference type="ARBA" id="ARBA00022777"/>
    </source>
</evidence>
<dbReference type="PANTHER" id="PTHR22974:SF21">
    <property type="entry name" value="DUAL SPECIFICITY PROTEIN KINASE TTK"/>
    <property type="match status" value="1"/>
</dbReference>
<dbReference type="CDD" id="cd14131">
    <property type="entry name" value="PKc_Mps1"/>
    <property type="match status" value="1"/>
</dbReference>
<feature type="compositionally biased region" description="Basic residues" evidence="7">
    <location>
        <begin position="118"/>
        <end position="134"/>
    </location>
</feature>
<keyword evidence="5 6" id="KW-0067">ATP-binding</keyword>
<organism evidence="9 10">
    <name type="scientific">Pseudovirgaria hyperparasitica</name>
    <dbReference type="NCBI Taxonomy" id="470096"/>
    <lineage>
        <taxon>Eukaryota</taxon>
        <taxon>Fungi</taxon>
        <taxon>Dikarya</taxon>
        <taxon>Ascomycota</taxon>
        <taxon>Pezizomycotina</taxon>
        <taxon>Dothideomycetes</taxon>
        <taxon>Dothideomycetes incertae sedis</taxon>
        <taxon>Acrospermales</taxon>
        <taxon>Acrospermaceae</taxon>
        <taxon>Pseudovirgaria</taxon>
    </lineage>
</organism>
<evidence type="ECO:0000259" key="8">
    <source>
        <dbReference type="PROSITE" id="PS50011"/>
    </source>
</evidence>
<dbReference type="GO" id="GO:0000776">
    <property type="term" value="C:kinetochore"/>
    <property type="evidence" value="ECO:0007669"/>
    <property type="project" value="TreeGrafter"/>
</dbReference>
<dbReference type="GO" id="GO:0005634">
    <property type="term" value="C:nucleus"/>
    <property type="evidence" value="ECO:0007669"/>
    <property type="project" value="TreeGrafter"/>
</dbReference>
<dbReference type="PANTHER" id="PTHR22974">
    <property type="entry name" value="MIXED LINEAGE PROTEIN KINASE"/>
    <property type="match status" value="1"/>
</dbReference>
<evidence type="ECO:0000256" key="5">
    <source>
        <dbReference type="ARBA" id="ARBA00022840"/>
    </source>
</evidence>
<dbReference type="GO" id="GO:0005524">
    <property type="term" value="F:ATP binding"/>
    <property type="evidence" value="ECO:0007669"/>
    <property type="project" value="UniProtKB-UniRule"/>
</dbReference>
<reference evidence="9" key="1">
    <citation type="journal article" date="2020" name="Stud. Mycol.">
        <title>101 Dothideomycetes genomes: a test case for predicting lifestyles and emergence of pathogens.</title>
        <authorList>
            <person name="Haridas S."/>
            <person name="Albert R."/>
            <person name="Binder M."/>
            <person name="Bloem J."/>
            <person name="Labutti K."/>
            <person name="Salamov A."/>
            <person name="Andreopoulos B."/>
            <person name="Baker S."/>
            <person name="Barry K."/>
            <person name="Bills G."/>
            <person name="Bluhm B."/>
            <person name="Cannon C."/>
            <person name="Castanera R."/>
            <person name="Culley D."/>
            <person name="Daum C."/>
            <person name="Ezra D."/>
            <person name="Gonzalez J."/>
            <person name="Henrissat B."/>
            <person name="Kuo A."/>
            <person name="Liang C."/>
            <person name="Lipzen A."/>
            <person name="Lutzoni F."/>
            <person name="Magnuson J."/>
            <person name="Mondo S."/>
            <person name="Nolan M."/>
            <person name="Ohm R."/>
            <person name="Pangilinan J."/>
            <person name="Park H.-J."/>
            <person name="Ramirez L."/>
            <person name="Alfaro M."/>
            <person name="Sun H."/>
            <person name="Tritt A."/>
            <person name="Yoshinaga Y."/>
            <person name="Zwiers L.-H."/>
            <person name="Turgeon B."/>
            <person name="Goodwin S."/>
            <person name="Spatafora J."/>
            <person name="Crous P."/>
            <person name="Grigoriev I."/>
        </authorList>
    </citation>
    <scope>NUCLEOTIDE SEQUENCE</scope>
    <source>
        <strain evidence="9">CBS 121739</strain>
    </source>
</reference>
<evidence type="ECO:0000256" key="6">
    <source>
        <dbReference type="PROSITE-ProRule" id="PRU10141"/>
    </source>
</evidence>
<dbReference type="InterPro" id="IPR008271">
    <property type="entry name" value="Ser/Thr_kinase_AS"/>
</dbReference>
<dbReference type="Pfam" id="PF00069">
    <property type="entry name" value="Pkinase"/>
    <property type="match status" value="1"/>
</dbReference>
<dbReference type="PROSITE" id="PS50011">
    <property type="entry name" value="PROTEIN_KINASE_DOM"/>
    <property type="match status" value="1"/>
</dbReference>
<evidence type="ECO:0000256" key="1">
    <source>
        <dbReference type="ARBA" id="ARBA00022527"/>
    </source>
</evidence>
<dbReference type="GO" id="GO:0004712">
    <property type="term" value="F:protein serine/threonine/tyrosine kinase activity"/>
    <property type="evidence" value="ECO:0007669"/>
    <property type="project" value="TreeGrafter"/>
</dbReference>
<dbReference type="GO" id="GO:0098813">
    <property type="term" value="P:nuclear chromosome segregation"/>
    <property type="evidence" value="ECO:0007669"/>
    <property type="project" value="UniProtKB-ARBA"/>
</dbReference>
<keyword evidence="4 9" id="KW-0418">Kinase</keyword>
<sequence length="580" mass="65077">MAAASPTPLPSYGNGRVTRHASTRMMQSRRESPLAALGMSQGFTDNAPMLQSIHVGDSSDDEGPAPSLSKYAEEIIAHNAINSPERQRREPKLRITRDPSASNTPKPESHITPALSMRIKRVNVKGAPMRRQKRTLQGEDEAPPSQDQENVPMTAMRKDSPVAMIDSISRETRESREERHVPLASLSANTPLRPAPPPPPKMSVLETATAAGGASTTKTKRRKNHIMVNGKIYSQMGKIGKGGSSDVYRVMAENAKMFALKLVKLEDADESAVRGYKGEIQLLKKLEDVDRVVRLFDYEVDEDKQRLSVLMEIGESDLAKTLRLKLDNESSKFDPTFTRYYWKEMLECVQAVHDFDIVHSDLKPANFLLVQGRLKLIDFGIANAIDIDNTVNVHRDSHVGTPNYMSPESLEDTNAVHRGSGRSSIGKMMKLGKPSDVWSMGCILYQMVYGRPPFAHISSQIRRVMAIVDHSFKIEFPSRGVGDVRVPSSLRYTLRRCLNRDPDKRPTIPEMLGEQDTFLNPDSNEDLRISQDVLAQIIQRVALRFRDPNKAPPTDEEIRQYPASFYAKIRDLQDHLVDED</sequence>
<dbReference type="Gene3D" id="3.30.200.20">
    <property type="entry name" value="Phosphorylase Kinase, domain 1"/>
    <property type="match status" value="1"/>
</dbReference>
<dbReference type="SUPFAM" id="SSF56112">
    <property type="entry name" value="Protein kinase-like (PK-like)"/>
    <property type="match status" value="1"/>
</dbReference>
<dbReference type="GO" id="GO:0004674">
    <property type="term" value="F:protein serine/threonine kinase activity"/>
    <property type="evidence" value="ECO:0007669"/>
    <property type="project" value="UniProtKB-KW"/>
</dbReference>
<feature type="domain" description="Protein kinase" evidence="8">
    <location>
        <begin position="233"/>
        <end position="519"/>
    </location>
</feature>
<evidence type="ECO:0000313" key="9">
    <source>
        <dbReference type="EMBL" id="KAF2753234.1"/>
    </source>
</evidence>
<feature type="region of interest" description="Disordered" evidence="7">
    <location>
        <begin position="1"/>
        <end position="199"/>
    </location>
</feature>
<keyword evidence="1" id="KW-0723">Serine/threonine-protein kinase</keyword>
<dbReference type="OrthoDB" id="20524at2759"/>
<dbReference type="InterPro" id="IPR011009">
    <property type="entry name" value="Kinase-like_dom_sf"/>
</dbReference>
<dbReference type="InterPro" id="IPR017441">
    <property type="entry name" value="Protein_kinase_ATP_BS"/>
</dbReference>
<dbReference type="GO" id="GO:0033316">
    <property type="term" value="P:meiotic spindle assembly checkpoint signaling"/>
    <property type="evidence" value="ECO:0007669"/>
    <property type="project" value="TreeGrafter"/>
</dbReference>